<proteinExistence type="predicted"/>
<dbReference type="EMBL" id="CP000159">
    <property type="protein sequence ID" value="ABC45648.1"/>
    <property type="molecule type" value="Genomic_DNA"/>
</dbReference>
<dbReference type="Pfam" id="PF04248">
    <property type="entry name" value="NTP_transf_9"/>
    <property type="match status" value="1"/>
</dbReference>
<dbReference type="Gene3D" id="2.170.150.40">
    <property type="entry name" value="Domain of unknown function (DUF427)"/>
    <property type="match status" value="1"/>
</dbReference>
<dbReference type="HOGENOM" id="CLU_103537_0_0_10"/>
<dbReference type="InterPro" id="IPR007361">
    <property type="entry name" value="DUF427"/>
</dbReference>
<dbReference type="InterPro" id="IPR038694">
    <property type="entry name" value="DUF427_sf"/>
</dbReference>
<sequence length="168" mass="18903">MYALAMPTPTTPGPDQESVWDYPRPPALESEDRRIRVVFNDVTIADTTEALRVLETSHPPVYYLPPDDIATEHLEREQQTTMCEFKGRAVYYTLTVGDRSARSAAWGYPDPTARFAELQDYVTFYASKVDECYVGEEEARAQEGDFYGGWITDDVVGPFKGGPGTMGW</sequence>
<dbReference type="KEGG" id="sru:SRU_2364"/>
<protein>
    <recommendedName>
        <fullName evidence="1">DUF427 domain-containing protein</fullName>
    </recommendedName>
</protein>
<dbReference type="PANTHER" id="PTHR43058:SF1">
    <property type="entry name" value="DUF427 DOMAIN-CONTAINING PROTEIN"/>
    <property type="match status" value="1"/>
</dbReference>
<feature type="domain" description="DUF427" evidence="1">
    <location>
        <begin position="35"/>
        <end position="126"/>
    </location>
</feature>
<dbReference type="AlphaFoldDB" id="Q2S017"/>
<evidence type="ECO:0000313" key="2">
    <source>
        <dbReference type="EMBL" id="ABC45648.1"/>
    </source>
</evidence>
<reference evidence="2 3" key="1">
    <citation type="journal article" date="2005" name="Proc. Natl. Acad. Sci. U.S.A.">
        <title>The genome of Salinibacter ruber: convergence and gene exchange among hyperhalophilic bacteria and archaea.</title>
        <authorList>
            <person name="Mongodin E.F."/>
            <person name="Nelson K.E."/>
            <person name="Daugherty S."/>
            <person name="Deboy R.T."/>
            <person name="Wister J."/>
            <person name="Khouri H."/>
            <person name="Weidman J."/>
            <person name="Walsh D.A."/>
            <person name="Papke R.T."/>
            <person name="Sanchez Perez G."/>
            <person name="Sharma A.K."/>
            <person name="Nesbo C.L."/>
            <person name="MacLeod D."/>
            <person name="Bapteste E."/>
            <person name="Doolittle W.F."/>
            <person name="Charlebois R.L."/>
            <person name="Legault B."/>
            <person name="Rodriguez-Valera F."/>
        </authorList>
    </citation>
    <scope>NUCLEOTIDE SEQUENCE [LARGE SCALE GENOMIC DNA]</scope>
    <source>
        <strain evidence="3">DSM 13855 / CECT 5946 / M31</strain>
    </source>
</reference>
<dbReference type="EnsemblBacteria" id="ABC45648">
    <property type="protein sequence ID" value="ABC45648"/>
    <property type="gene ID" value="SRU_2364"/>
</dbReference>
<keyword evidence="3" id="KW-1185">Reference proteome</keyword>
<dbReference type="OrthoDB" id="119916at2"/>
<dbReference type="PATRIC" id="fig|309807.25.peg.2462"/>
<gene>
    <name evidence="2" type="ordered locus">SRU_2364</name>
</gene>
<dbReference type="STRING" id="309807.SRU_2364"/>
<organism evidence="2 3">
    <name type="scientific">Salinibacter ruber (strain DSM 13855 / M31)</name>
    <dbReference type="NCBI Taxonomy" id="309807"/>
    <lineage>
        <taxon>Bacteria</taxon>
        <taxon>Pseudomonadati</taxon>
        <taxon>Rhodothermota</taxon>
        <taxon>Rhodothermia</taxon>
        <taxon>Rhodothermales</taxon>
        <taxon>Salinibacteraceae</taxon>
        <taxon>Salinibacter</taxon>
    </lineage>
</organism>
<dbReference type="Proteomes" id="UP000008674">
    <property type="component" value="Chromosome"/>
</dbReference>
<name>Q2S017_SALRD</name>
<evidence type="ECO:0000259" key="1">
    <source>
        <dbReference type="Pfam" id="PF04248"/>
    </source>
</evidence>
<accession>Q2S017</accession>
<dbReference type="eggNOG" id="COG2343">
    <property type="taxonomic scope" value="Bacteria"/>
</dbReference>
<dbReference type="PANTHER" id="PTHR43058">
    <property type="entry name" value="SLR0655 PROTEIN"/>
    <property type="match status" value="1"/>
</dbReference>
<evidence type="ECO:0000313" key="3">
    <source>
        <dbReference type="Proteomes" id="UP000008674"/>
    </source>
</evidence>